<evidence type="ECO:0000313" key="3">
    <source>
        <dbReference type="Proteomes" id="UP000017837"/>
    </source>
</evidence>
<dbReference type="Proteomes" id="UP000017837">
    <property type="component" value="Unassembled WGS sequence"/>
</dbReference>
<proteinExistence type="predicted"/>
<keyword evidence="1" id="KW-0812">Transmembrane</keyword>
<dbReference type="PATRIC" id="fig|1121022.4.peg.3682"/>
<name>V4PMP0_9CAUL</name>
<organism evidence="2 3">
    <name type="scientific">Asticcacaulis benevestitus DSM 16100 = ATCC BAA-896</name>
    <dbReference type="NCBI Taxonomy" id="1121022"/>
    <lineage>
        <taxon>Bacteria</taxon>
        <taxon>Pseudomonadati</taxon>
        <taxon>Pseudomonadota</taxon>
        <taxon>Alphaproteobacteria</taxon>
        <taxon>Caulobacterales</taxon>
        <taxon>Caulobacteraceae</taxon>
        <taxon>Asticcacaulis</taxon>
    </lineage>
</organism>
<evidence type="ECO:0000313" key="2">
    <source>
        <dbReference type="EMBL" id="ESQ86730.1"/>
    </source>
</evidence>
<dbReference type="OrthoDB" id="8097020at2"/>
<comment type="caution">
    <text evidence="2">The sequence shown here is derived from an EMBL/GenBank/DDBJ whole genome shotgun (WGS) entry which is preliminary data.</text>
</comment>
<protein>
    <submittedName>
        <fullName evidence="2">Uncharacterized protein</fullName>
    </submittedName>
</protein>
<keyword evidence="1" id="KW-1133">Transmembrane helix</keyword>
<gene>
    <name evidence="2" type="ORF">ABENE_18020</name>
</gene>
<dbReference type="eggNOG" id="ENOG50332ZS">
    <property type="taxonomic scope" value="Bacteria"/>
</dbReference>
<accession>V4PMP0</accession>
<reference evidence="2 3" key="1">
    <citation type="journal article" date="2014" name="Nature">
        <title>Sequential evolution of bacterial morphology by co-option of a developmental regulator.</title>
        <authorList>
            <person name="Jiang C."/>
            <person name="Brown P.J."/>
            <person name="Ducret A."/>
            <person name="Brun Y.V."/>
        </authorList>
    </citation>
    <scope>NUCLEOTIDE SEQUENCE [LARGE SCALE GENOMIC DNA]</scope>
    <source>
        <strain evidence="2 3">DSM 16100</strain>
    </source>
</reference>
<sequence length="257" mass="29532">MARHDPIGKRFYIPLGKAERISDVAFWSATILSVVVLKVDKAQYEALYDIVQTTFILSVLCMFGMGLVVRLYFAPRSQEGRMLDFVSNAFSVALDHQTSVGYYNNAEIDQVRKAAANLLENTYFTKSILEKMLGTQRILGGIYVLTWGWALIFRVTDLDWIAVVAQAIFSEQFFSRWLRLEWLRSQVERIYKDTYNLFRSVSDFQNPEFRARVVAFLLQYEVSKSQAGISLSTRVFKRLNTKMSVEWNKIKAAAGIA</sequence>
<dbReference type="AlphaFoldDB" id="V4PMP0"/>
<dbReference type="RefSeq" id="WP_018083987.1">
    <property type="nucleotide sequence ID" value="NZ_AQWM01000054.1"/>
</dbReference>
<keyword evidence="1" id="KW-0472">Membrane</keyword>
<feature type="transmembrane region" description="Helical" evidence="1">
    <location>
        <begin position="51"/>
        <end position="73"/>
    </location>
</feature>
<dbReference type="EMBL" id="AWGB01000050">
    <property type="protein sequence ID" value="ESQ86730.1"/>
    <property type="molecule type" value="Genomic_DNA"/>
</dbReference>
<keyword evidence="3" id="KW-1185">Reference proteome</keyword>
<evidence type="ECO:0000256" key="1">
    <source>
        <dbReference type="SAM" id="Phobius"/>
    </source>
</evidence>